<dbReference type="PIRSF" id="PIRSF006060">
    <property type="entry name" value="AA_transporter"/>
    <property type="match status" value="1"/>
</dbReference>
<keyword evidence="6 7" id="KW-0472">Membrane</keyword>
<evidence type="ECO:0000256" key="4">
    <source>
        <dbReference type="ARBA" id="ARBA00022970"/>
    </source>
</evidence>
<evidence type="ECO:0000256" key="7">
    <source>
        <dbReference type="SAM" id="Phobius"/>
    </source>
</evidence>
<name>A0A7C8IBN1_9PLEO</name>
<feature type="transmembrane region" description="Helical" evidence="7">
    <location>
        <begin position="30"/>
        <end position="50"/>
    </location>
</feature>
<dbReference type="Pfam" id="PF13520">
    <property type="entry name" value="AA_permease_2"/>
    <property type="match status" value="1"/>
</dbReference>
<dbReference type="AlphaFoldDB" id="A0A7C8IBN1"/>
<protein>
    <submittedName>
        <fullName evidence="8">Amino acid/polyamine transporter I</fullName>
    </submittedName>
</protein>
<feature type="transmembrane region" description="Helical" evidence="7">
    <location>
        <begin position="108"/>
        <end position="132"/>
    </location>
</feature>
<sequence>MTGNEQATADELQLAALGHKGELQRNFSPLAMLGLAFAILNSWTALSSSLSLSLPSGGSTSVVWGLITAGVCNLCLAASLAEFLSAYPTAGGQYHWVAVISWKRWVPLLSWITGWINVSGWIALVASGGLLGSQQIVGIISLYNADYMPQRWHQFLIYIAYTVAAFLINAFMNNLLPYVNKAAITWSITGFVVICITVLACASPNYSSAQFVFAEFTNQTGWPDGIAWLLGLLQGGLGLTGYDAVAHMIEEIPNASIEGPRIMIGCVAIGTFTGFVFLVILLFVSGGDIESIISSTAGPLLQILYNATQNRAGAVCLLMFPLICLLFATTSIMTTSSRMTYAFARDGGLPASKYLAKVHGRLGQPLNSLLLTTILTIIFGCIFLGSSSAFNALISASVVALAVSYAIPVAINCLRGRRMLPPRAFVLPSAFAWFANILGVVYVIITSVLFVFPPELPVTGSNMNYCIVAFAIIIIISTGQWFVDGRKNFTGPRTDMGLEVLEAVKSQQTEQQSRDPKLRASAPN</sequence>
<dbReference type="InterPro" id="IPR004756">
    <property type="entry name" value="AA_permease"/>
</dbReference>
<dbReference type="NCBIfam" id="TIGR00907">
    <property type="entry name" value="2A0304"/>
    <property type="match status" value="1"/>
</dbReference>
<keyword evidence="4" id="KW-0029">Amino-acid transport</keyword>
<dbReference type="Gene3D" id="1.20.1740.10">
    <property type="entry name" value="Amino acid/polyamine transporter I"/>
    <property type="match status" value="1"/>
</dbReference>
<feature type="transmembrane region" description="Helical" evidence="7">
    <location>
        <begin position="392"/>
        <end position="414"/>
    </location>
</feature>
<evidence type="ECO:0000313" key="8">
    <source>
        <dbReference type="EMBL" id="KAF2874026.1"/>
    </source>
</evidence>
<dbReference type="PANTHER" id="PTHR45649">
    <property type="entry name" value="AMINO-ACID PERMEASE BAT1"/>
    <property type="match status" value="1"/>
</dbReference>
<evidence type="ECO:0000313" key="9">
    <source>
        <dbReference type="Proteomes" id="UP000481861"/>
    </source>
</evidence>
<evidence type="ECO:0000256" key="6">
    <source>
        <dbReference type="ARBA" id="ARBA00023136"/>
    </source>
</evidence>
<feature type="transmembrane region" description="Helical" evidence="7">
    <location>
        <begin position="462"/>
        <end position="483"/>
    </location>
</feature>
<feature type="transmembrane region" description="Helical" evidence="7">
    <location>
        <begin position="366"/>
        <end position="386"/>
    </location>
</feature>
<feature type="transmembrane region" description="Helical" evidence="7">
    <location>
        <begin position="261"/>
        <end position="284"/>
    </location>
</feature>
<organism evidence="8 9">
    <name type="scientific">Massariosphaeria phaeospora</name>
    <dbReference type="NCBI Taxonomy" id="100035"/>
    <lineage>
        <taxon>Eukaryota</taxon>
        <taxon>Fungi</taxon>
        <taxon>Dikarya</taxon>
        <taxon>Ascomycota</taxon>
        <taxon>Pezizomycotina</taxon>
        <taxon>Dothideomycetes</taxon>
        <taxon>Pleosporomycetidae</taxon>
        <taxon>Pleosporales</taxon>
        <taxon>Pleosporales incertae sedis</taxon>
        <taxon>Massariosphaeria</taxon>
    </lineage>
</organism>
<accession>A0A7C8IBN1</accession>
<keyword evidence="9" id="KW-1185">Reference proteome</keyword>
<dbReference type="GO" id="GO:0015101">
    <property type="term" value="F:organic cation transmembrane transporter activity"/>
    <property type="evidence" value="ECO:0007669"/>
    <property type="project" value="UniProtKB-ARBA"/>
</dbReference>
<keyword evidence="2" id="KW-0813">Transport</keyword>
<comment type="subcellular location">
    <subcellularLocation>
        <location evidence="1">Membrane</location>
        <topology evidence="1">Multi-pass membrane protein</topology>
    </subcellularLocation>
</comment>
<comment type="caution">
    <text evidence="8">The sequence shown here is derived from an EMBL/GenBank/DDBJ whole genome shotgun (WGS) entry which is preliminary data.</text>
</comment>
<feature type="transmembrane region" description="Helical" evidence="7">
    <location>
        <begin position="226"/>
        <end position="249"/>
    </location>
</feature>
<feature type="transmembrane region" description="Helical" evidence="7">
    <location>
        <begin position="152"/>
        <end position="171"/>
    </location>
</feature>
<feature type="transmembrane region" description="Helical" evidence="7">
    <location>
        <begin position="62"/>
        <end position="87"/>
    </location>
</feature>
<feature type="transmembrane region" description="Helical" evidence="7">
    <location>
        <begin position="183"/>
        <end position="206"/>
    </location>
</feature>
<keyword evidence="5 7" id="KW-1133">Transmembrane helix</keyword>
<dbReference type="FunFam" id="1.20.1740.10:FF:000046">
    <property type="entry name" value="Amino-acid permease, putative"/>
    <property type="match status" value="1"/>
</dbReference>
<dbReference type="Proteomes" id="UP000481861">
    <property type="component" value="Unassembled WGS sequence"/>
</dbReference>
<dbReference type="GO" id="GO:0006865">
    <property type="term" value="P:amino acid transport"/>
    <property type="evidence" value="ECO:0007669"/>
    <property type="project" value="UniProtKB-KW"/>
</dbReference>
<feature type="transmembrane region" description="Helical" evidence="7">
    <location>
        <begin position="312"/>
        <end position="333"/>
    </location>
</feature>
<evidence type="ECO:0000256" key="2">
    <source>
        <dbReference type="ARBA" id="ARBA00022448"/>
    </source>
</evidence>
<reference evidence="8 9" key="1">
    <citation type="submission" date="2020-01" db="EMBL/GenBank/DDBJ databases">
        <authorList>
            <consortium name="DOE Joint Genome Institute"/>
            <person name="Haridas S."/>
            <person name="Albert R."/>
            <person name="Binder M."/>
            <person name="Bloem J."/>
            <person name="Labutti K."/>
            <person name="Salamov A."/>
            <person name="Andreopoulos B."/>
            <person name="Baker S.E."/>
            <person name="Barry K."/>
            <person name="Bills G."/>
            <person name="Bluhm B.H."/>
            <person name="Cannon C."/>
            <person name="Castanera R."/>
            <person name="Culley D.E."/>
            <person name="Daum C."/>
            <person name="Ezra D."/>
            <person name="Gonzalez J.B."/>
            <person name="Henrissat B."/>
            <person name="Kuo A."/>
            <person name="Liang C."/>
            <person name="Lipzen A."/>
            <person name="Lutzoni F."/>
            <person name="Magnuson J."/>
            <person name="Mondo S."/>
            <person name="Nolan M."/>
            <person name="Ohm R."/>
            <person name="Pangilinan J."/>
            <person name="Park H.-J.H."/>
            <person name="Ramirez L."/>
            <person name="Alfaro M."/>
            <person name="Sun H."/>
            <person name="Tritt A."/>
            <person name="Yoshinaga Y."/>
            <person name="Zwiers L.-H.L."/>
            <person name="Turgeon B.G."/>
            <person name="Goodwin S.B."/>
            <person name="Spatafora J.W."/>
            <person name="Crous P.W."/>
            <person name="Grigoriev I.V."/>
        </authorList>
    </citation>
    <scope>NUCLEOTIDE SEQUENCE [LARGE SCALE GENOMIC DNA]</scope>
    <source>
        <strain evidence="8 9">CBS 611.86</strain>
    </source>
</reference>
<gene>
    <name evidence="8" type="ORF">BDV95DRAFT_319724</name>
</gene>
<feature type="transmembrane region" description="Helical" evidence="7">
    <location>
        <begin position="426"/>
        <end position="450"/>
    </location>
</feature>
<dbReference type="InterPro" id="IPR002293">
    <property type="entry name" value="AA/rel_permease1"/>
</dbReference>
<dbReference type="EMBL" id="JAADJZ010000006">
    <property type="protein sequence ID" value="KAF2874026.1"/>
    <property type="molecule type" value="Genomic_DNA"/>
</dbReference>
<dbReference type="OrthoDB" id="2417308at2759"/>
<keyword evidence="3 7" id="KW-0812">Transmembrane</keyword>
<dbReference type="PANTHER" id="PTHR45649:SF14">
    <property type="entry name" value="GABA PERMEASE"/>
    <property type="match status" value="1"/>
</dbReference>
<evidence type="ECO:0000256" key="3">
    <source>
        <dbReference type="ARBA" id="ARBA00022692"/>
    </source>
</evidence>
<dbReference type="GO" id="GO:0016020">
    <property type="term" value="C:membrane"/>
    <property type="evidence" value="ECO:0007669"/>
    <property type="project" value="UniProtKB-SubCell"/>
</dbReference>
<evidence type="ECO:0000256" key="1">
    <source>
        <dbReference type="ARBA" id="ARBA00004141"/>
    </source>
</evidence>
<proteinExistence type="predicted"/>
<evidence type="ECO:0000256" key="5">
    <source>
        <dbReference type="ARBA" id="ARBA00022989"/>
    </source>
</evidence>